<feature type="transmembrane region" description="Helical" evidence="3">
    <location>
        <begin position="48"/>
        <end position="73"/>
    </location>
</feature>
<dbReference type="SUPFAM" id="SSF52540">
    <property type="entry name" value="P-loop containing nucleoside triphosphate hydrolases"/>
    <property type="match status" value="1"/>
</dbReference>
<keyword evidence="3" id="KW-1133">Transmembrane helix</keyword>
<dbReference type="InterPro" id="IPR001752">
    <property type="entry name" value="Kinesin_motor_dom"/>
</dbReference>
<organism evidence="5 6">
    <name type="scientific">Durusdinium trenchii</name>
    <dbReference type="NCBI Taxonomy" id="1381693"/>
    <lineage>
        <taxon>Eukaryota</taxon>
        <taxon>Sar</taxon>
        <taxon>Alveolata</taxon>
        <taxon>Dinophyceae</taxon>
        <taxon>Suessiales</taxon>
        <taxon>Symbiodiniaceae</taxon>
        <taxon>Durusdinium</taxon>
    </lineage>
</organism>
<evidence type="ECO:0000256" key="2">
    <source>
        <dbReference type="SAM" id="MobiDB-lite"/>
    </source>
</evidence>
<evidence type="ECO:0000256" key="1">
    <source>
        <dbReference type="SAM" id="Coils"/>
    </source>
</evidence>
<feature type="transmembrane region" description="Helical" evidence="3">
    <location>
        <begin position="1080"/>
        <end position="1102"/>
    </location>
</feature>
<feature type="region of interest" description="Disordered" evidence="2">
    <location>
        <begin position="1686"/>
        <end position="1705"/>
    </location>
</feature>
<feature type="region of interest" description="Disordered" evidence="2">
    <location>
        <begin position="700"/>
        <end position="729"/>
    </location>
</feature>
<feature type="region of interest" description="Disordered" evidence="2">
    <location>
        <begin position="2300"/>
        <end position="2334"/>
    </location>
</feature>
<feature type="transmembrane region" description="Helical" evidence="3">
    <location>
        <begin position="971"/>
        <end position="997"/>
    </location>
</feature>
<feature type="compositionally biased region" description="Basic and acidic residues" evidence="2">
    <location>
        <begin position="2319"/>
        <end position="2329"/>
    </location>
</feature>
<feature type="compositionally biased region" description="Polar residues" evidence="2">
    <location>
        <begin position="714"/>
        <end position="729"/>
    </location>
</feature>
<gene>
    <name evidence="5" type="ORF">CCMP2556_LOCUS28710</name>
</gene>
<feature type="region of interest" description="Disordered" evidence="2">
    <location>
        <begin position="2014"/>
        <end position="2048"/>
    </location>
</feature>
<feature type="transmembrane region" description="Helical" evidence="3">
    <location>
        <begin position="759"/>
        <end position="789"/>
    </location>
</feature>
<dbReference type="Proteomes" id="UP001642484">
    <property type="component" value="Unassembled WGS sequence"/>
</dbReference>
<feature type="coiled-coil region" evidence="1">
    <location>
        <begin position="2373"/>
        <end position="2400"/>
    </location>
</feature>
<dbReference type="InterPro" id="IPR036961">
    <property type="entry name" value="Kinesin_motor_dom_sf"/>
</dbReference>
<keyword evidence="1" id="KW-0175">Coiled coil</keyword>
<feature type="compositionally biased region" description="Basic and acidic residues" evidence="2">
    <location>
        <begin position="579"/>
        <end position="588"/>
    </location>
</feature>
<protein>
    <recommendedName>
        <fullName evidence="4">Kinesin motor domain-containing protein</fullName>
    </recommendedName>
</protein>
<dbReference type="Pfam" id="PF00225">
    <property type="entry name" value="Kinesin"/>
    <property type="match status" value="1"/>
</dbReference>
<feature type="region of interest" description="Disordered" evidence="2">
    <location>
        <begin position="279"/>
        <end position="367"/>
    </location>
</feature>
<dbReference type="Gene3D" id="3.40.850.10">
    <property type="entry name" value="Kinesin motor domain"/>
    <property type="match status" value="1"/>
</dbReference>
<feature type="compositionally biased region" description="Polar residues" evidence="2">
    <location>
        <begin position="2030"/>
        <end position="2043"/>
    </location>
</feature>
<feature type="transmembrane region" description="Helical" evidence="3">
    <location>
        <begin position="497"/>
        <end position="525"/>
    </location>
</feature>
<feature type="domain" description="Kinesin motor" evidence="4">
    <location>
        <begin position="2469"/>
        <end position="2809"/>
    </location>
</feature>
<dbReference type="EMBL" id="CAXAMN010021350">
    <property type="protein sequence ID" value="CAK9058251.1"/>
    <property type="molecule type" value="Genomic_DNA"/>
</dbReference>
<feature type="compositionally biased region" description="Basic and acidic residues" evidence="2">
    <location>
        <begin position="635"/>
        <end position="647"/>
    </location>
</feature>
<feature type="transmembrane region" description="Helical" evidence="3">
    <location>
        <begin position="1300"/>
        <end position="1320"/>
    </location>
</feature>
<feature type="transmembrane region" description="Helical" evidence="3">
    <location>
        <begin position="93"/>
        <end position="111"/>
    </location>
</feature>
<keyword evidence="6" id="KW-1185">Reference proteome</keyword>
<reference evidence="5 6" key="1">
    <citation type="submission" date="2024-02" db="EMBL/GenBank/DDBJ databases">
        <authorList>
            <person name="Chen Y."/>
            <person name="Shah S."/>
            <person name="Dougan E. K."/>
            <person name="Thang M."/>
            <person name="Chan C."/>
        </authorList>
    </citation>
    <scope>NUCLEOTIDE SEQUENCE [LARGE SCALE GENOMIC DNA]</scope>
</reference>
<accession>A0ABP0N3T5</accession>
<feature type="compositionally biased region" description="Pro residues" evidence="2">
    <location>
        <begin position="2816"/>
        <end position="2831"/>
    </location>
</feature>
<dbReference type="InterPro" id="IPR027417">
    <property type="entry name" value="P-loop_NTPase"/>
</dbReference>
<dbReference type="PANTHER" id="PTHR47972:SF28">
    <property type="entry name" value="KINESIN-LIKE PROTEIN KLP-3"/>
    <property type="match status" value="1"/>
</dbReference>
<evidence type="ECO:0000256" key="3">
    <source>
        <dbReference type="SAM" id="Phobius"/>
    </source>
</evidence>
<evidence type="ECO:0000259" key="4">
    <source>
        <dbReference type="SMART" id="SM00129"/>
    </source>
</evidence>
<sequence>MIPANDQRQHRRLGLLQCALRRCAVVLRIGLALSSLILLITVGGSEDTVVNCTVLGLCVGLGVGAAFGVWSLLIAVKHWCHPIADPSGHIWQYFLHLLCVWAGVFTFFAFVNLAPIFLVQTLACLAAASFALTVGSVLLRTWWSLALVPYWAERFGLLVSIAAWSFAYVVLLLHREVNDHFAGLSARLSREEHLVLFSFGGFLISAAAWFLALLLPCGRCALQGRKVEVKEESISRYPSKEEPVQDEAALEVDTVVEINDVPEEVEESDADARELSLSEDFQDSTVQPLHPVSPSDLPGEVSPTSEEEKQVAKPLSGGSTAAPFPFPRGPSRPRRREEAWGSPTRGRVQGTGLSAVPEGDEDTVEGELQEVSPVPRWNIQAFLSNAGPARPLEACSEESEISEEVFETAAAPPEAAEAACLPEADSPHGLPSPCEDLPVSVVETASPVARLSQSEARKRHWRKVLQAPQALGLADISLADVGRAAVVSLAAHACAGLILLLGGYIFVVVLALLSVRVFFLLAAWLDQVQLSDPETCQVVAEQAELSPEMSVASTSPSSSPLAKVPEAYAASWGFFPPDRPNDGPDAERLGAMPSVQEEPSDMRVELGSGHIGETAVDLVAGASVPTDQIDQGADALRKTAQHAERPGGARPGRRRPGPEAQPGIDDNLPGESLQQDLDRPQAWQEGLQDLQESRLGFIRETPQPGLPHFPSPSPQSHTWNEIIGSTDSSTDRGQGFLALAHDESNLMKQSLDRLRSSRWVAVAAGMGTALALALLSILHALLLFFVFVFDLVFIEKYAVSGLSRQFILAAVNATCLDSQRLTSLGSFGPSECARQVMRSTSHSAFSMGPLGDHGARACYPQDGISEASFIDVFYGGEKAFCPWMPSPGFDFYVIEKQQPCSVLGRGTSLIVSNATAFSHRISDDLPDALASRCSSCSSVVQSILDVARALLRADVVLHQLLSAATPGFHRLGAAAFALGAAAAILLLVLLDVFFLLALGRKATALRLGVPLLHYAAANVLGQVLEKLVILLLHCVLMAGMSFQLELAHDFWPELHCTRSKQLVEGEHNAWHQTVHWTGTALVFFAAAISLILAAALLGGCTYRSHNVLPRWALSMACPHDAKLSRFTAGPASECRHEILAVDPEVCGFKALIRPLLGALASLGMWHRSTSVAFQVVKRQDWYLPSMPDDSIGYVFPSDCVSWMSVASATVNSLSISWLLLPYGALPARASLYLNECILCAAGTDGGNSADEPDQLASHVFEDTDPALHLARWAAACGQLVTLLLLLAVDFFNAEKRERLIFQLLLAGAFLSALRAIMALLQGITCFLRRRGLVFACCKLLQESLPARVVQSYTRAQQKTIPRSRSEEEADALGIQPWRAGRFFGKACDRATARVPLRSSPEREEDCLFGLTIHERKRVLVACRDLLQLDWVKSAHLPGHIRGKLAAARSSRSRRVRLAEALRGRQVATGWLCGAFLLALREVAEEDLCAQKCAVEAKLVASKHLRQHCTLQAARLQNWLQAHAKSQAARWASALWNSGAVGDILEASGQEQEAMSFEEEGWGKIVHEDDKDNALEEAKQQSTRATEKSDGFSAQSLSCASAMAMRSSPWKATDAPQSLRMLFAVTQQGLVRISGHWAAGGREILPEQQASINITAQAEVVLHWPRNGVSSSDVQVEFISHQIWPSLPPKDAQSGSPMTKRNERHQKSVCRRRLGTSWAQRKELQWEHRRWAGCCTKAPAAAEDDRMDSLWRVQCCVEWGEDAKVSECDSDKDAVQLFTELGCLSWVPPVALPALDPSQKLRPKTMDSCMAESSTRSSQLSQLGGRVAALVGGGPAGLLGPVAKVPQQDPARLPEELCLAAEAAAWTAASAAAVTPKVTMQKLEVALRWNPQQLPAAFFGALYAGVGGLTQAELRRQSWLTAAAARKMRRMHQAQLRSAMMAAGKCSESLLFWTACRERKRWLRNSERGRMGLTFLGLKAADGKLPQAGDAAAEMDVAEGSQGATIIHSLGLWHDPVSPHRTRSQSRRSSEGSITDQVTAFSRPSTPPVIVTEVDGPDGSDAPAGGAHWRSLCNSSPVLGEGPTHKFKEFMDKAAKDPDVSELAKALEEARQGAVPPSDLLKMEQCFEQLMTLERAALGLLEAVQSGSIRQLASRLSMARELGLENGAFPDATGTGVVQLATDKLEEEKAAVPLRLGAALQAFARKDNNILGVGVIALQRCIDQARAAEIQDHAKIYRVEAKLHLLCERKREIALLKAAMAVEDAWLLKAATEECRQRFGDSFGVDLTLAKYQLEIWEKAQEDAPAPPQDRRPSWLRLETQPRSHPERADVPPLGPVSVEEKAKAALRAVMFYQPPQAELLRLAIARARRVGVESEQAEQLLQEEREVERALEQLRRASAARDVRALRRAIADCTDVGVDQRVLMPATSQLCEAVSELLRRAHQHGLSLAILNELDRERQEVRCALAETQCGLRSICRVRPPLAQELREAWRMNAGLAPVLRRVDRRTLEVTLDGSYVTCDFSAVLGPESTQAETYGELTGFAQAALDGRDVAIMACGAGPGAGTSYTLCGTAEQPGVVPRLLEELFAMKDRELWRSEIHFDVQALEFVEDKPPTDLLTPDGCFLEQIHAKRPCYSQGQGMFAPVQLEGAATRRAAKVQEVKDLAEEIWQAPCHADRQAVLILHIRRTNRHTGVMIRSRLVVADLAGKRPAVLDRTVSQAIATSVALRRKSSGIAMSTWSATAAPEAAPQGSGSQVLTTLLLDCFNADRARIALVICLPPTAPDREKVLSVLEALGLRQSWVQTAETRAEKRFQAPPQPIELPGIPKLPPSPVLLQMTSSPASSPKNSGTTTFAFESKLAEEDL</sequence>
<feature type="transmembrane region" description="Helical" evidence="3">
    <location>
        <begin position="155"/>
        <end position="174"/>
    </location>
</feature>
<feature type="transmembrane region" description="Helical" evidence="3">
    <location>
        <begin position="20"/>
        <end position="42"/>
    </location>
</feature>
<keyword evidence="3" id="KW-0812">Transmembrane</keyword>
<feature type="compositionally biased region" description="Polar residues" evidence="2">
    <location>
        <begin position="2835"/>
        <end position="2853"/>
    </location>
</feature>
<proteinExistence type="predicted"/>
<feature type="region of interest" description="Disordered" evidence="2">
    <location>
        <begin position="574"/>
        <end position="604"/>
    </location>
</feature>
<dbReference type="PANTHER" id="PTHR47972">
    <property type="entry name" value="KINESIN-LIKE PROTEIN KLP-3"/>
    <property type="match status" value="1"/>
</dbReference>
<dbReference type="InterPro" id="IPR027640">
    <property type="entry name" value="Kinesin-like_fam"/>
</dbReference>
<evidence type="ECO:0000313" key="6">
    <source>
        <dbReference type="Proteomes" id="UP001642484"/>
    </source>
</evidence>
<feature type="compositionally biased region" description="Pro residues" evidence="2">
    <location>
        <begin position="704"/>
        <end position="713"/>
    </location>
</feature>
<keyword evidence="3" id="KW-0472">Membrane</keyword>
<feature type="compositionally biased region" description="Acidic residues" evidence="2">
    <location>
        <begin position="358"/>
        <end position="367"/>
    </location>
</feature>
<comment type="caution">
    <text evidence="5">The sequence shown here is derived from an EMBL/GenBank/DDBJ whole genome shotgun (WGS) entry which is preliminary data.</text>
</comment>
<feature type="transmembrane region" description="Helical" evidence="3">
    <location>
        <begin position="117"/>
        <end position="143"/>
    </location>
</feature>
<name>A0ABP0N3T5_9DINO</name>
<feature type="region of interest" description="Disordered" evidence="2">
    <location>
        <begin position="2816"/>
        <end position="2863"/>
    </location>
</feature>
<evidence type="ECO:0000313" key="5">
    <source>
        <dbReference type="EMBL" id="CAK9058251.1"/>
    </source>
</evidence>
<dbReference type="SMART" id="SM00129">
    <property type="entry name" value="KISc"/>
    <property type="match status" value="1"/>
</dbReference>
<feature type="region of interest" description="Disordered" evidence="2">
    <location>
        <begin position="634"/>
        <end position="674"/>
    </location>
</feature>
<feature type="transmembrane region" description="Helical" evidence="3">
    <location>
        <begin position="194"/>
        <end position="215"/>
    </location>
</feature>